<dbReference type="Gene3D" id="3.40.720.10">
    <property type="entry name" value="Alkaline Phosphatase, subunit A"/>
    <property type="match status" value="1"/>
</dbReference>
<name>A0ABV6KVR0_9BACI</name>
<evidence type="ECO:0000256" key="7">
    <source>
        <dbReference type="ARBA" id="ARBA00022833"/>
    </source>
</evidence>
<keyword evidence="4" id="KW-0597">Phosphoprotein</keyword>
<dbReference type="SUPFAM" id="SSF53649">
    <property type="entry name" value="Alkaline phosphatase-like"/>
    <property type="match status" value="1"/>
</dbReference>
<dbReference type="CDD" id="cd16012">
    <property type="entry name" value="ALP"/>
    <property type="match status" value="1"/>
</dbReference>
<dbReference type="Gene3D" id="1.10.60.40">
    <property type="match status" value="1"/>
</dbReference>
<dbReference type="PANTHER" id="PTHR11596">
    <property type="entry name" value="ALKALINE PHOSPHATASE"/>
    <property type="match status" value="1"/>
</dbReference>
<sequence>MSKKLLITTLACIILLGSVGCTEMKAEQPQTESPRNVIMMVMDGTSSGAIALARWYKGRDLALDQILTGGVRTYSAESAITDSAAAATALATGNKTDEHYIGLLPSKITTPGKQDENPKHALMPVANVLEGAKQVGKATGIIATSEIQHATPAGFSTHVPSRKQKEDIAEQQVYQGIDVVLGGGAVHLTNRKDQEDLQKIIKEKGYQWVNTRSELQKANGPKIWGSFAEQSLAYDIDRPATKPSEPTLAEMTNKAIQTLSKDEDGFFLFVEGSKIDWAAHNNDIVGMISDVLAFDEAVKEAVRFAERDGNTMVIAVTDHGNSGISIGNRQTSRSYAHTPVESIIQPLKKAQRTIEGALQDLKPDRSNIKQVAKQYGLDHLSNNEVRMLINSNHVGADLSAMLAEKAQLGFTTYGHTGEDVFLYAYGPSHPTGFLENTELPEKMAEFMGFNLEKLSQSLFINAKDAFEKQGYITKIDHSKKYNPVFVATKRDISIEIPANKNIITVNGKQYPLRGISIFNGRDFFVSEQVKEFTP</sequence>
<dbReference type="PANTHER" id="PTHR11596:SF5">
    <property type="entry name" value="ALKALINE PHOSPHATASE"/>
    <property type="match status" value="1"/>
</dbReference>
<dbReference type="PROSITE" id="PS51257">
    <property type="entry name" value="PROKAR_LIPOPROTEIN"/>
    <property type="match status" value="1"/>
</dbReference>
<dbReference type="PROSITE" id="PS00123">
    <property type="entry name" value="ALKALINE_PHOSPHATASE"/>
    <property type="match status" value="1"/>
</dbReference>
<dbReference type="InterPro" id="IPR001952">
    <property type="entry name" value="Alkaline_phosphatase"/>
</dbReference>
<comment type="similarity">
    <text evidence="3 9">Belongs to the alkaline phosphatase family.</text>
</comment>
<dbReference type="Proteomes" id="UP001589738">
    <property type="component" value="Unassembled WGS sequence"/>
</dbReference>
<keyword evidence="8" id="KW-0460">Magnesium</keyword>
<evidence type="ECO:0000256" key="5">
    <source>
        <dbReference type="ARBA" id="ARBA00022723"/>
    </source>
</evidence>
<organism evidence="10 11">
    <name type="scientific">Robertmurraya beringensis</name>
    <dbReference type="NCBI Taxonomy" id="641660"/>
    <lineage>
        <taxon>Bacteria</taxon>
        <taxon>Bacillati</taxon>
        <taxon>Bacillota</taxon>
        <taxon>Bacilli</taxon>
        <taxon>Bacillales</taxon>
        <taxon>Bacillaceae</taxon>
        <taxon>Robertmurraya</taxon>
    </lineage>
</organism>
<accession>A0ABV6KVR0</accession>
<dbReference type="PRINTS" id="PR00113">
    <property type="entry name" value="ALKPHPHTASE"/>
</dbReference>
<comment type="caution">
    <text evidence="10">The sequence shown here is derived from an EMBL/GenBank/DDBJ whole genome shotgun (WGS) entry which is preliminary data.</text>
</comment>
<evidence type="ECO:0000256" key="3">
    <source>
        <dbReference type="ARBA" id="ARBA00005984"/>
    </source>
</evidence>
<keyword evidence="11" id="KW-1185">Reference proteome</keyword>
<proteinExistence type="inferred from homology"/>
<dbReference type="InterPro" id="IPR017850">
    <property type="entry name" value="Alkaline_phosphatase_core_sf"/>
</dbReference>
<dbReference type="InterPro" id="IPR018299">
    <property type="entry name" value="Alkaline_phosphatase_AS"/>
</dbReference>
<protein>
    <submittedName>
        <fullName evidence="10">Alkaline phosphatase</fullName>
    </submittedName>
</protein>
<evidence type="ECO:0000256" key="2">
    <source>
        <dbReference type="ARBA" id="ARBA00001947"/>
    </source>
</evidence>
<evidence type="ECO:0000256" key="9">
    <source>
        <dbReference type="RuleBase" id="RU003946"/>
    </source>
</evidence>
<dbReference type="Pfam" id="PF00245">
    <property type="entry name" value="Alk_phosphatase"/>
    <property type="match status" value="1"/>
</dbReference>
<keyword evidence="7" id="KW-0862">Zinc</keyword>
<keyword evidence="6" id="KW-0378">Hydrolase</keyword>
<evidence type="ECO:0000313" key="11">
    <source>
        <dbReference type="Proteomes" id="UP001589738"/>
    </source>
</evidence>
<dbReference type="SMART" id="SM00098">
    <property type="entry name" value="alkPPc"/>
    <property type="match status" value="1"/>
</dbReference>
<gene>
    <name evidence="10" type="ORF">ACFFHF_18130</name>
</gene>
<evidence type="ECO:0000256" key="1">
    <source>
        <dbReference type="ARBA" id="ARBA00001946"/>
    </source>
</evidence>
<keyword evidence="5" id="KW-0479">Metal-binding</keyword>
<evidence type="ECO:0000256" key="4">
    <source>
        <dbReference type="ARBA" id="ARBA00022553"/>
    </source>
</evidence>
<dbReference type="EMBL" id="JBHLUU010000117">
    <property type="protein sequence ID" value="MFC0477125.1"/>
    <property type="molecule type" value="Genomic_DNA"/>
</dbReference>
<evidence type="ECO:0000256" key="6">
    <source>
        <dbReference type="ARBA" id="ARBA00022801"/>
    </source>
</evidence>
<evidence type="ECO:0000256" key="8">
    <source>
        <dbReference type="ARBA" id="ARBA00022842"/>
    </source>
</evidence>
<reference evidence="10 11" key="1">
    <citation type="submission" date="2024-09" db="EMBL/GenBank/DDBJ databases">
        <authorList>
            <person name="Sun Q."/>
            <person name="Mori K."/>
        </authorList>
    </citation>
    <scope>NUCLEOTIDE SEQUENCE [LARGE SCALE GENOMIC DNA]</scope>
    <source>
        <strain evidence="10 11">CGMCC 1.9126</strain>
    </source>
</reference>
<comment type="cofactor">
    <cofactor evidence="2">
        <name>Zn(2+)</name>
        <dbReference type="ChEBI" id="CHEBI:29105"/>
    </cofactor>
</comment>
<evidence type="ECO:0000313" key="10">
    <source>
        <dbReference type="EMBL" id="MFC0477125.1"/>
    </source>
</evidence>
<comment type="cofactor">
    <cofactor evidence="1">
        <name>Mg(2+)</name>
        <dbReference type="ChEBI" id="CHEBI:18420"/>
    </cofactor>
</comment>
<dbReference type="RefSeq" id="WP_377058763.1">
    <property type="nucleotide sequence ID" value="NZ_JBHLUU010000117.1"/>
</dbReference>